<dbReference type="AlphaFoldDB" id="A0A166I410"/>
<dbReference type="OrthoDB" id="9793906at2"/>
<dbReference type="GO" id="GO:0016075">
    <property type="term" value="P:rRNA catabolic process"/>
    <property type="evidence" value="ECO:0007669"/>
    <property type="project" value="TreeGrafter"/>
</dbReference>
<dbReference type="RefSeq" id="WP_063874458.1">
    <property type="nucleotide sequence ID" value="NZ_CAWMRI010000277.1"/>
</dbReference>
<reference evidence="3 4" key="1">
    <citation type="submission" date="2016-04" db="EMBL/GenBank/DDBJ databases">
        <title>Draft Genome Assembly of the Bloom-forming Cyanobacterium Nodularia spumigena Strain CENA596 in Shrimp Production Ponds.</title>
        <authorList>
            <person name="Popin R.V."/>
            <person name="Rigonato J."/>
            <person name="Abreu V.A."/>
            <person name="Andreote A.P."/>
            <person name="Silveira S.B."/>
            <person name="Odebrecht C."/>
            <person name="Fiore M.F."/>
        </authorList>
    </citation>
    <scope>NUCLEOTIDE SEQUENCE [LARGE SCALE GENOMIC DNA]</scope>
    <source>
        <strain evidence="3 4">CENA596</strain>
    </source>
</reference>
<accession>A0A166I410</accession>
<dbReference type="PANTHER" id="PTHR33988:SF2">
    <property type="entry name" value="ENDORIBONUCLEASE MAZF"/>
    <property type="match status" value="1"/>
</dbReference>
<gene>
    <name evidence="3" type="ORF">A2T98_21115</name>
</gene>
<sequence>MGVVVNRFDVFLVSLDPTIGSEIQKTRPCLVISPNEINHHIATVIVAPMTIKGQTYPTRVTCQFQGQNGQIVLDQIRTVDKTRLVKFIGQISVEAQKTVLDVLAQMFAE</sequence>
<evidence type="ECO:0000313" key="4">
    <source>
        <dbReference type="Proteomes" id="UP000076555"/>
    </source>
</evidence>
<evidence type="ECO:0000256" key="1">
    <source>
        <dbReference type="ARBA" id="ARBA00007521"/>
    </source>
</evidence>
<comment type="similarity">
    <text evidence="1">Belongs to the PemK/MazF family.</text>
</comment>
<dbReference type="EMBL" id="LWAJ01000277">
    <property type="protein sequence ID" value="KZL47844.1"/>
    <property type="molecule type" value="Genomic_DNA"/>
</dbReference>
<dbReference type="PANTHER" id="PTHR33988">
    <property type="entry name" value="ENDORIBONUCLEASE MAZF-RELATED"/>
    <property type="match status" value="1"/>
</dbReference>
<keyword evidence="2" id="KW-1277">Toxin-antitoxin system</keyword>
<dbReference type="InterPro" id="IPR011067">
    <property type="entry name" value="Plasmid_toxin/cell-grow_inhib"/>
</dbReference>
<organism evidence="3 4">
    <name type="scientific">Nodularia spumigena CENA596</name>
    <dbReference type="NCBI Taxonomy" id="1819295"/>
    <lineage>
        <taxon>Bacteria</taxon>
        <taxon>Bacillati</taxon>
        <taxon>Cyanobacteriota</taxon>
        <taxon>Cyanophyceae</taxon>
        <taxon>Nostocales</taxon>
        <taxon>Nodulariaceae</taxon>
        <taxon>Nodularia</taxon>
    </lineage>
</organism>
<evidence type="ECO:0000313" key="3">
    <source>
        <dbReference type="EMBL" id="KZL47844.1"/>
    </source>
</evidence>
<dbReference type="Gene3D" id="2.30.30.110">
    <property type="match status" value="1"/>
</dbReference>
<proteinExistence type="inferred from homology"/>
<dbReference type="GO" id="GO:0004521">
    <property type="term" value="F:RNA endonuclease activity"/>
    <property type="evidence" value="ECO:0007669"/>
    <property type="project" value="TreeGrafter"/>
</dbReference>
<dbReference type="GO" id="GO:0006402">
    <property type="term" value="P:mRNA catabolic process"/>
    <property type="evidence" value="ECO:0007669"/>
    <property type="project" value="TreeGrafter"/>
</dbReference>
<dbReference type="InterPro" id="IPR003477">
    <property type="entry name" value="PemK-like"/>
</dbReference>
<comment type="caution">
    <text evidence="3">The sequence shown here is derived from an EMBL/GenBank/DDBJ whole genome shotgun (WGS) entry which is preliminary data.</text>
</comment>
<name>A0A166I410_NODSP</name>
<protein>
    <submittedName>
        <fullName evidence="3">Transcriptional regulator</fullName>
    </submittedName>
</protein>
<evidence type="ECO:0000256" key="2">
    <source>
        <dbReference type="ARBA" id="ARBA00022649"/>
    </source>
</evidence>
<dbReference type="Proteomes" id="UP000076555">
    <property type="component" value="Unassembled WGS sequence"/>
</dbReference>
<dbReference type="SUPFAM" id="SSF50118">
    <property type="entry name" value="Cell growth inhibitor/plasmid maintenance toxic component"/>
    <property type="match status" value="1"/>
</dbReference>
<dbReference type="GO" id="GO:0003677">
    <property type="term" value="F:DNA binding"/>
    <property type="evidence" value="ECO:0007669"/>
    <property type="project" value="InterPro"/>
</dbReference>
<dbReference type="Pfam" id="PF02452">
    <property type="entry name" value="PemK_toxin"/>
    <property type="match status" value="1"/>
</dbReference>